<evidence type="ECO:0000313" key="4">
    <source>
        <dbReference type="EMBL" id="ATA56182.1"/>
    </source>
</evidence>
<evidence type="ECO:0000256" key="1">
    <source>
        <dbReference type="ARBA" id="ARBA00000022"/>
    </source>
</evidence>
<dbReference type="Gene3D" id="1.10.357.40">
    <property type="entry name" value="YbiA-like"/>
    <property type="match status" value="1"/>
</dbReference>
<evidence type="ECO:0000313" key="5">
    <source>
        <dbReference type="Proteomes" id="UP000217154"/>
    </source>
</evidence>
<evidence type="ECO:0000256" key="2">
    <source>
        <dbReference type="ARBA" id="ARBA00000751"/>
    </source>
</evidence>
<comment type="catalytic activity">
    <reaction evidence="1">
        <text>5-amino-6-(5-phospho-D-ribosylamino)uracil + H2O = 5,6-diaminouracil + D-ribose 5-phosphate</text>
        <dbReference type="Rhea" id="RHEA:55020"/>
        <dbReference type="ChEBI" id="CHEBI:15377"/>
        <dbReference type="ChEBI" id="CHEBI:46252"/>
        <dbReference type="ChEBI" id="CHEBI:58453"/>
        <dbReference type="ChEBI" id="CHEBI:78346"/>
    </reaction>
</comment>
<organism evidence="4 5">
    <name type="scientific">Variovorax boronicumulans</name>
    <dbReference type="NCBI Taxonomy" id="436515"/>
    <lineage>
        <taxon>Bacteria</taxon>
        <taxon>Pseudomonadati</taxon>
        <taxon>Pseudomonadota</taxon>
        <taxon>Betaproteobacteria</taxon>
        <taxon>Burkholderiales</taxon>
        <taxon>Comamonadaceae</taxon>
        <taxon>Variovorax</taxon>
    </lineage>
</organism>
<dbReference type="CDD" id="cd15457">
    <property type="entry name" value="NADAR"/>
    <property type="match status" value="1"/>
</dbReference>
<sequence length="200" mass="22472">MIAIDLSPKTYKRSESLVFHKTREAFGDLSNMAAGYPIKINGTHILTSEALYQACRYPHLPDIQKAIISEASPMAAKMKSKPHRKSSSRADWDEQRVAIMEWCLRTKLAMNRTEFSRFLLATKEKQIVEQSAKDPFWGALVVDDDTLKGQNVLGQLLVGLREEIKAGNVEHGFVEPLAIPDFLLYGQPIPKLGFRSSLAQ</sequence>
<dbReference type="SUPFAM" id="SSF143990">
    <property type="entry name" value="YbiA-like"/>
    <property type="match status" value="1"/>
</dbReference>
<dbReference type="EMBL" id="CP023284">
    <property type="protein sequence ID" value="ATA56182.1"/>
    <property type="molecule type" value="Genomic_DNA"/>
</dbReference>
<protein>
    <recommendedName>
        <fullName evidence="3">NADAR domain-containing protein</fullName>
    </recommendedName>
</protein>
<dbReference type="AlphaFoldDB" id="A0A250DPI9"/>
<gene>
    <name evidence="4" type="ORF">CKY39_25315</name>
</gene>
<dbReference type="InterPro" id="IPR037238">
    <property type="entry name" value="YbiA-like_sf"/>
</dbReference>
<reference evidence="4 5" key="1">
    <citation type="submission" date="2017-09" db="EMBL/GenBank/DDBJ databases">
        <title>The diverse metabolic capabilities of V. boronicumulans make it an excellent choice for continued studies on novel biodegradation.</title>
        <authorList>
            <person name="Sun S."/>
        </authorList>
    </citation>
    <scope>NUCLEOTIDE SEQUENCE [LARGE SCALE GENOMIC DNA]</scope>
    <source>
        <strain evidence="4 5">J1</strain>
    </source>
</reference>
<evidence type="ECO:0000259" key="3">
    <source>
        <dbReference type="Pfam" id="PF08719"/>
    </source>
</evidence>
<dbReference type="InterPro" id="IPR012816">
    <property type="entry name" value="NADAR"/>
</dbReference>
<proteinExistence type="predicted"/>
<dbReference type="Proteomes" id="UP000217154">
    <property type="component" value="Chromosome"/>
</dbReference>
<accession>A0A250DPI9</accession>
<feature type="domain" description="NADAR" evidence="3">
    <location>
        <begin position="19"/>
        <end position="165"/>
    </location>
</feature>
<dbReference type="KEGG" id="vbo:CKY39_25315"/>
<dbReference type="Pfam" id="PF08719">
    <property type="entry name" value="NADAR"/>
    <property type="match status" value="1"/>
</dbReference>
<comment type="catalytic activity">
    <reaction evidence="2">
        <text>2,5-diamino-6-hydroxy-4-(5-phosphoribosylamino)-pyrimidine + H2O = 2,5,6-triamino-4-hydroxypyrimidine + D-ribose 5-phosphate</text>
        <dbReference type="Rhea" id="RHEA:23436"/>
        <dbReference type="ChEBI" id="CHEBI:15377"/>
        <dbReference type="ChEBI" id="CHEBI:58614"/>
        <dbReference type="ChEBI" id="CHEBI:78346"/>
        <dbReference type="ChEBI" id="CHEBI:137796"/>
    </reaction>
</comment>
<name>A0A250DPI9_9BURK</name>
<dbReference type="NCBIfam" id="TIGR02464">
    <property type="entry name" value="ribofla_fusion"/>
    <property type="match status" value="1"/>
</dbReference>